<dbReference type="SMART" id="SM00382">
    <property type="entry name" value="AAA"/>
    <property type="match status" value="1"/>
</dbReference>
<dbReference type="PANTHER" id="PTHR47642">
    <property type="entry name" value="ATP-DEPENDENT DNA HELICASE"/>
    <property type="match status" value="1"/>
</dbReference>
<dbReference type="GO" id="GO:0006281">
    <property type="term" value="P:DNA repair"/>
    <property type="evidence" value="ECO:0007669"/>
    <property type="project" value="InterPro"/>
</dbReference>
<feature type="domain" description="AAA+ ATPase" evidence="1">
    <location>
        <begin position="19"/>
        <end position="272"/>
    </location>
</feature>
<dbReference type="Gene3D" id="3.40.50.300">
    <property type="entry name" value="P-loop containing nucleotide triphosphate hydrolases"/>
    <property type="match status" value="1"/>
</dbReference>
<dbReference type="EMBL" id="VGJX01000637">
    <property type="protein sequence ID" value="MBM3275581.1"/>
    <property type="molecule type" value="Genomic_DNA"/>
</dbReference>
<organism evidence="2 3">
    <name type="scientific">Candidatus Tanganyikabacteria bacterium</name>
    <dbReference type="NCBI Taxonomy" id="2961651"/>
    <lineage>
        <taxon>Bacteria</taxon>
        <taxon>Bacillati</taxon>
        <taxon>Candidatus Sericytochromatia</taxon>
        <taxon>Candidatus Tanganyikabacteria</taxon>
    </lineage>
</organism>
<gene>
    <name evidence="2" type="ORF">FJZ00_10530</name>
</gene>
<evidence type="ECO:0000313" key="2">
    <source>
        <dbReference type="EMBL" id="MBM3275581.1"/>
    </source>
</evidence>
<sequence>MSDKPNPDMQLADEFVRFTDRNVFLTGKAGTGKTTFLHNLKRDCPKRMIVTAPTGIAAINAGGMTLHSFFQIPFGPYVPGSATDDRGSLHRFNRDKVNIIRSLDLLVIDEISMVRADLLDSVDAALRRHRRSDLPFGGAQLLMIGDLCQLAPVVTGADRDILRAHYDSPYFFSSRSLARTDLVTIELQHIYRQSDSRFIELLNRVRDNKLDPTTLAELNRRYVPGFVPRDEEGYITLSTHNRGADAINRDKLGALPGRDHRFQAEVEGEFPEFMYPTEAVLDLKVGAQVMFVRNDSSPGKLYYNGKIGSVARIEDDLVHVKCPTDT</sequence>
<dbReference type="FunFam" id="3.40.50.300:FF:001498">
    <property type="entry name" value="ATP-dependent DNA helicase"/>
    <property type="match status" value="1"/>
</dbReference>
<dbReference type="Proteomes" id="UP000703893">
    <property type="component" value="Unassembled WGS sequence"/>
</dbReference>
<name>A0A937X8J9_9BACT</name>
<reference evidence="2 3" key="1">
    <citation type="submission" date="2019-03" db="EMBL/GenBank/DDBJ databases">
        <title>Lake Tanganyika Metagenome-Assembled Genomes (MAGs).</title>
        <authorList>
            <person name="Tran P."/>
        </authorList>
    </citation>
    <scope>NUCLEOTIDE SEQUENCE [LARGE SCALE GENOMIC DNA]</scope>
    <source>
        <strain evidence="2">K_DeepCast_65m_m2_236</strain>
    </source>
</reference>
<dbReference type="CDD" id="cd18037">
    <property type="entry name" value="DEXSc_Pif1_like"/>
    <property type="match status" value="1"/>
</dbReference>
<dbReference type="InterPro" id="IPR010285">
    <property type="entry name" value="DNA_helicase_pif1-like_DEAD"/>
</dbReference>
<dbReference type="AlphaFoldDB" id="A0A937X8J9"/>
<accession>A0A937X8J9</accession>
<dbReference type="GO" id="GO:0000723">
    <property type="term" value="P:telomere maintenance"/>
    <property type="evidence" value="ECO:0007669"/>
    <property type="project" value="InterPro"/>
</dbReference>
<comment type="caution">
    <text evidence="2">The sequence shown here is derived from an EMBL/GenBank/DDBJ whole genome shotgun (WGS) entry which is preliminary data.</text>
</comment>
<feature type="non-terminal residue" evidence="2">
    <location>
        <position position="326"/>
    </location>
</feature>
<dbReference type="SUPFAM" id="SSF52540">
    <property type="entry name" value="P-loop containing nucleoside triphosphate hydrolases"/>
    <property type="match status" value="2"/>
</dbReference>
<proteinExistence type="predicted"/>
<evidence type="ECO:0000259" key="1">
    <source>
        <dbReference type="SMART" id="SM00382"/>
    </source>
</evidence>
<evidence type="ECO:0000313" key="3">
    <source>
        <dbReference type="Proteomes" id="UP000703893"/>
    </source>
</evidence>
<dbReference type="GO" id="GO:0003678">
    <property type="term" value="F:DNA helicase activity"/>
    <property type="evidence" value="ECO:0007669"/>
    <property type="project" value="InterPro"/>
</dbReference>
<dbReference type="InterPro" id="IPR051055">
    <property type="entry name" value="PIF1_helicase"/>
</dbReference>
<dbReference type="InterPro" id="IPR003593">
    <property type="entry name" value="AAA+_ATPase"/>
</dbReference>
<dbReference type="PANTHER" id="PTHR47642:SF5">
    <property type="entry name" value="ATP-DEPENDENT DNA HELICASE"/>
    <property type="match status" value="1"/>
</dbReference>
<dbReference type="Pfam" id="PF05970">
    <property type="entry name" value="PIF1"/>
    <property type="match status" value="1"/>
</dbReference>
<protein>
    <submittedName>
        <fullName evidence="2">AAA family ATPase</fullName>
    </submittedName>
</protein>
<dbReference type="InterPro" id="IPR027417">
    <property type="entry name" value="P-loop_NTPase"/>
</dbReference>